<dbReference type="Gene3D" id="2.60.40.1090">
    <property type="entry name" value="Fimbrial-type adhesion domain"/>
    <property type="match status" value="1"/>
</dbReference>
<evidence type="ECO:0000256" key="1">
    <source>
        <dbReference type="ARBA" id="ARBA00004561"/>
    </source>
</evidence>
<dbReference type="PANTHER" id="PTHR33420:SF12">
    <property type="entry name" value="FIMBRIN-LIKE PROTEIN FIMI-RELATED"/>
    <property type="match status" value="1"/>
</dbReference>
<dbReference type="PANTHER" id="PTHR33420">
    <property type="entry name" value="FIMBRIAL SUBUNIT ELFA-RELATED"/>
    <property type="match status" value="1"/>
</dbReference>
<sequence length="367" mass="38430">MRLVYLLGSILFLLSFSSFASCKRDSNDSISVSTIALPDNIVINSSGYAAGTILYDSGYVGGSDSKVTISDCLYSYYVGFLYLSSPQTGVSLGDRVYPTGLDGIGVRVYTLNQAGPYDDERAIDNTWQNGDANLLTSGHTLNNSSYRLQLVATGGKISSGTLALPSPLARVDFRESKSTSGDGDIASRLTVSSSQINVKATGCTSDVAALNFAMSDINMTRFDASPRVGGVTRQVNLTCEPGTNVSLTLQAPAVTDGDNQNNTLIALSQDGESTVADGVGVQLNLRLASGEYDSGQSGLPLNTPIAILSSQRVSNSSRGYTAFSEPSNPGGAAAGETLIFTADYYKNKSTITPGKANAAGTMTFTYN</sequence>
<dbReference type="InterPro" id="IPR054160">
    <property type="entry name" value="MrkD_recept-bd"/>
</dbReference>
<evidence type="ECO:0000256" key="2">
    <source>
        <dbReference type="ARBA" id="ARBA00006671"/>
    </source>
</evidence>
<evidence type="ECO:0000256" key="5">
    <source>
        <dbReference type="SAM" id="SignalP"/>
    </source>
</evidence>
<organism evidence="8 9">
    <name type="scientific">Silvania hatchlandensis</name>
    <dbReference type="NCBI Taxonomy" id="2926469"/>
    <lineage>
        <taxon>Bacteria</taxon>
        <taxon>Pseudomonadati</taxon>
        <taxon>Pseudomonadota</taxon>
        <taxon>Gammaproteobacteria</taxon>
        <taxon>Enterobacterales</taxon>
        <taxon>Enterobacteriaceae</taxon>
        <taxon>Silvania</taxon>
    </lineage>
</organism>
<dbReference type="InterPro" id="IPR000259">
    <property type="entry name" value="Adhesion_dom_fimbrial"/>
</dbReference>
<evidence type="ECO:0000259" key="6">
    <source>
        <dbReference type="Pfam" id="PF00419"/>
    </source>
</evidence>
<dbReference type="InterPro" id="IPR050263">
    <property type="entry name" value="Bact_Fimbrial_Adh_Pro"/>
</dbReference>
<keyword evidence="9" id="KW-1185">Reference proteome</keyword>
<dbReference type="PROSITE" id="PS51257">
    <property type="entry name" value="PROKAR_LIPOPROTEIN"/>
    <property type="match status" value="1"/>
</dbReference>
<dbReference type="GO" id="GO:0009289">
    <property type="term" value="C:pilus"/>
    <property type="evidence" value="ECO:0007669"/>
    <property type="project" value="UniProtKB-SubCell"/>
</dbReference>
<comment type="subcellular location">
    <subcellularLocation>
        <location evidence="1">Fimbrium</location>
    </subcellularLocation>
</comment>
<dbReference type="Pfam" id="PF00419">
    <property type="entry name" value="Fimbrial"/>
    <property type="match status" value="1"/>
</dbReference>
<comment type="caution">
    <text evidence="8">The sequence shown here is derived from an EMBL/GenBank/DDBJ whole genome shotgun (WGS) entry which is preliminary data.</text>
</comment>
<dbReference type="InterPro" id="IPR036937">
    <property type="entry name" value="Adhesion_dom_fimbrial_sf"/>
</dbReference>
<feature type="domain" description="MrkD-like receptor binding" evidence="7">
    <location>
        <begin position="84"/>
        <end position="163"/>
    </location>
</feature>
<dbReference type="GO" id="GO:0043709">
    <property type="term" value="P:cell adhesion involved in single-species biofilm formation"/>
    <property type="evidence" value="ECO:0007669"/>
    <property type="project" value="TreeGrafter"/>
</dbReference>
<comment type="similarity">
    <text evidence="2">Belongs to the fimbrial protein family.</text>
</comment>
<feature type="signal peptide" evidence="5">
    <location>
        <begin position="1"/>
        <end position="20"/>
    </location>
</feature>
<dbReference type="Pfam" id="PF22003">
    <property type="entry name" value="MrkDrd"/>
    <property type="match status" value="1"/>
</dbReference>
<evidence type="ECO:0000313" key="8">
    <source>
        <dbReference type="EMBL" id="MCU6665809.1"/>
    </source>
</evidence>
<evidence type="ECO:0000259" key="7">
    <source>
        <dbReference type="Pfam" id="PF22003"/>
    </source>
</evidence>
<dbReference type="Gene3D" id="2.60.40.3310">
    <property type="match status" value="1"/>
</dbReference>
<proteinExistence type="inferred from homology"/>
<evidence type="ECO:0000256" key="3">
    <source>
        <dbReference type="ARBA" id="ARBA00022729"/>
    </source>
</evidence>
<protein>
    <submittedName>
        <fullName evidence="8">Type 1 fimbrial protein</fullName>
    </submittedName>
</protein>
<feature type="chain" id="PRO_5039890448" evidence="5">
    <location>
        <begin position="21"/>
        <end position="367"/>
    </location>
</feature>
<dbReference type="SUPFAM" id="SSF49401">
    <property type="entry name" value="Bacterial adhesins"/>
    <property type="match status" value="1"/>
</dbReference>
<reference evidence="8" key="1">
    <citation type="submission" date="2022-05" db="EMBL/GenBank/DDBJ databases">
        <title>Description of a novel species of Leclercia; Leclercia tamurae and the Proposal for a Novel Genus Silvania gen. nov. Containing Two Novel Species Silvania hatchlandensis sp. nov. and Silvania confinis sp. nov. Isolated from the Rhizosphere of Oak.</title>
        <authorList>
            <person name="Maddock D.W."/>
            <person name="Brady C.L."/>
            <person name="Denman S."/>
            <person name="Arnold D."/>
        </authorList>
    </citation>
    <scope>NUCLEOTIDE SEQUENCE</scope>
    <source>
        <strain evidence="8">H19S6</strain>
    </source>
</reference>
<keyword evidence="4" id="KW-0281">Fimbrium</keyword>
<accession>A0A9J6Q445</accession>
<evidence type="ECO:0000256" key="4">
    <source>
        <dbReference type="ARBA" id="ARBA00023263"/>
    </source>
</evidence>
<dbReference type="Proteomes" id="UP001063816">
    <property type="component" value="Unassembled WGS sequence"/>
</dbReference>
<evidence type="ECO:0000313" key="9">
    <source>
        <dbReference type="Proteomes" id="UP001063816"/>
    </source>
</evidence>
<dbReference type="RefSeq" id="WP_271283351.1">
    <property type="nucleotide sequence ID" value="NZ_JAMGZK010000052.1"/>
</dbReference>
<feature type="domain" description="Fimbrial-type adhesion" evidence="6">
    <location>
        <begin position="197"/>
        <end position="366"/>
    </location>
</feature>
<dbReference type="AlphaFoldDB" id="A0A9J6Q445"/>
<gene>
    <name evidence="8" type="ORF">M8014_15825</name>
</gene>
<dbReference type="EMBL" id="JAMGZK010000052">
    <property type="protein sequence ID" value="MCU6665809.1"/>
    <property type="molecule type" value="Genomic_DNA"/>
</dbReference>
<keyword evidence="3 5" id="KW-0732">Signal</keyword>
<dbReference type="InterPro" id="IPR008966">
    <property type="entry name" value="Adhesion_dom_sf"/>
</dbReference>
<dbReference type="NCBIfam" id="NF011820">
    <property type="entry name" value="PRK15292.1"/>
    <property type="match status" value="1"/>
</dbReference>
<name>A0A9J6Q445_9ENTR</name>